<dbReference type="PANTHER" id="PTHR46289:SF14">
    <property type="entry name" value="DUF4371 DOMAIN-CONTAINING PROTEIN"/>
    <property type="match status" value="1"/>
</dbReference>
<reference evidence="1 2" key="1">
    <citation type="journal article" date="2018" name="Sci. Rep.">
        <title>Genomic signatures of local adaptation to the degree of environmental predictability in rotifers.</title>
        <authorList>
            <person name="Franch-Gras L."/>
            <person name="Hahn C."/>
            <person name="Garcia-Roger E.M."/>
            <person name="Carmona M.J."/>
            <person name="Serra M."/>
            <person name="Gomez A."/>
        </authorList>
    </citation>
    <scope>NUCLEOTIDE SEQUENCE [LARGE SCALE GENOMIC DNA]</scope>
    <source>
        <strain evidence="1">HYR1</strain>
    </source>
</reference>
<dbReference type="OrthoDB" id="6617140at2759"/>
<dbReference type="STRING" id="10195.A0A3M7PL47"/>
<keyword evidence="2" id="KW-1185">Reference proteome</keyword>
<dbReference type="Proteomes" id="UP000276133">
    <property type="component" value="Unassembled WGS sequence"/>
</dbReference>
<dbReference type="SUPFAM" id="SSF53098">
    <property type="entry name" value="Ribonuclease H-like"/>
    <property type="match status" value="1"/>
</dbReference>
<evidence type="ECO:0000313" key="2">
    <source>
        <dbReference type="Proteomes" id="UP000276133"/>
    </source>
</evidence>
<evidence type="ECO:0000313" key="1">
    <source>
        <dbReference type="EMBL" id="RMZ99440.1"/>
    </source>
</evidence>
<proteinExistence type="predicted"/>
<protein>
    <submittedName>
        <fullName evidence="1">Zinc finger MYM-type 1-like</fullName>
    </submittedName>
</protein>
<accession>A0A3M7PL47</accession>
<organism evidence="1 2">
    <name type="scientific">Brachionus plicatilis</name>
    <name type="common">Marine rotifer</name>
    <name type="synonym">Brachionus muelleri</name>
    <dbReference type="NCBI Taxonomy" id="10195"/>
    <lineage>
        <taxon>Eukaryota</taxon>
        <taxon>Metazoa</taxon>
        <taxon>Spiralia</taxon>
        <taxon>Gnathifera</taxon>
        <taxon>Rotifera</taxon>
        <taxon>Eurotatoria</taxon>
        <taxon>Monogononta</taxon>
        <taxon>Pseudotrocha</taxon>
        <taxon>Ploima</taxon>
        <taxon>Brachionidae</taxon>
        <taxon>Brachionus</taxon>
    </lineage>
</organism>
<comment type="caution">
    <text evidence="1">The sequence shown here is derived from an EMBL/GenBank/DDBJ whole genome shotgun (WGS) entry which is preliminary data.</text>
</comment>
<dbReference type="PANTHER" id="PTHR46289">
    <property type="entry name" value="52 KDA REPRESSOR OF THE INHIBITOR OF THE PROTEIN KINASE-LIKE PROTEIN-RELATED"/>
    <property type="match status" value="1"/>
</dbReference>
<dbReference type="InterPro" id="IPR052958">
    <property type="entry name" value="IFN-induced_PKR_regulator"/>
</dbReference>
<sequence length="270" mass="31407">MSTTKHFMSIAMHINTCSRTTEVRNCIGTVNSTYNLVEGSAKRHHIFKELQNENGESNLTIKKLSDTRWSSRDKAFKSIRDNLPIIFEALKEIDENDRNQTGCTANSLLKSIRTFDFYFYIITLSELFDCINVLSVYLQKPDLDLKTARQMCKTLIENIENSIKQSNLWFIASVNQTIQELSERFSDELKPLFFIYELLFDDVKIVDFEYLVSEVKVWQSIFINSFTVQYNDALSKLITANHSILTDPERILFLYLRYPPSLSHSHAVKI</sequence>
<dbReference type="EMBL" id="REGN01010216">
    <property type="protein sequence ID" value="RMZ99440.1"/>
    <property type="molecule type" value="Genomic_DNA"/>
</dbReference>
<dbReference type="InterPro" id="IPR012337">
    <property type="entry name" value="RNaseH-like_sf"/>
</dbReference>
<dbReference type="AlphaFoldDB" id="A0A3M7PL47"/>
<gene>
    <name evidence="1" type="ORF">BpHYR1_034097</name>
</gene>
<name>A0A3M7PL47_BRAPC</name>